<feature type="transmembrane region" description="Helical" evidence="1">
    <location>
        <begin position="28"/>
        <end position="47"/>
    </location>
</feature>
<comment type="caution">
    <text evidence="2">The sequence shown here is derived from an EMBL/GenBank/DDBJ whole genome shotgun (WGS) entry which is preliminary data.</text>
</comment>
<keyword evidence="3" id="KW-1185">Reference proteome</keyword>
<accession>A0A8J3DRD4</accession>
<keyword evidence="1" id="KW-1133">Transmembrane helix</keyword>
<organism evidence="2 3">
    <name type="scientific">Tianweitania populi</name>
    <dbReference type="NCBI Taxonomy" id="1607949"/>
    <lineage>
        <taxon>Bacteria</taxon>
        <taxon>Pseudomonadati</taxon>
        <taxon>Pseudomonadota</taxon>
        <taxon>Alphaproteobacteria</taxon>
        <taxon>Hyphomicrobiales</taxon>
        <taxon>Phyllobacteriaceae</taxon>
        <taxon>Tianweitania</taxon>
    </lineage>
</organism>
<dbReference type="InterPro" id="IPR024399">
    <property type="entry name" value="DUF2628"/>
</dbReference>
<evidence type="ECO:0000313" key="3">
    <source>
        <dbReference type="Proteomes" id="UP000630142"/>
    </source>
</evidence>
<dbReference type="AlphaFoldDB" id="A0A8J3DRD4"/>
<gene>
    <name evidence="2" type="ORF">GCM10016234_26270</name>
</gene>
<dbReference type="Pfam" id="PF10947">
    <property type="entry name" value="DUF2628"/>
    <property type="match status" value="1"/>
</dbReference>
<feature type="transmembrane region" description="Helical" evidence="1">
    <location>
        <begin position="67"/>
        <end position="86"/>
    </location>
</feature>
<evidence type="ECO:0008006" key="4">
    <source>
        <dbReference type="Google" id="ProtNLM"/>
    </source>
</evidence>
<reference evidence="2" key="2">
    <citation type="submission" date="2020-09" db="EMBL/GenBank/DDBJ databases">
        <authorList>
            <person name="Sun Q."/>
            <person name="Kim S."/>
        </authorList>
    </citation>
    <scope>NUCLEOTIDE SEQUENCE</scope>
    <source>
        <strain evidence="2">KCTC 42249</strain>
    </source>
</reference>
<proteinExistence type="predicted"/>
<dbReference type="RefSeq" id="WP_189504532.1">
    <property type="nucleotide sequence ID" value="NZ_BMZQ01000002.1"/>
</dbReference>
<reference evidence="2" key="1">
    <citation type="journal article" date="2014" name="Int. J. Syst. Evol. Microbiol.">
        <title>Complete genome sequence of Corynebacterium casei LMG S-19264T (=DSM 44701T), isolated from a smear-ripened cheese.</title>
        <authorList>
            <consortium name="US DOE Joint Genome Institute (JGI-PGF)"/>
            <person name="Walter F."/>
            <person name="Albersmeier A."/>
            <person name="Kalinowski J."/>
            <person name="Ruckert C."/>
        </authorList>
    </citation>
    <scope>NUCLEOTIDE SEQUENCE</scope>
    <source>
        <strain evidence="2">KCTC 42249</strain>
    </source>
</reference>
<protein>
    <recommendedName>
        <fullName evidence="4">DUF2628 domain-containing protein</fullName>
    </recommendedName>
</protein>
<keyword evidence="1" id="KW-0812">Transmembrane</keyword>
<evidence type="ECO:0000256" key="1">
    <source>
        <dbReference type="SAM" id="Phobius"/>
    </source>
</evidence>
<keyword evidence="1" id="KW-0472">Membrane</keyword>
<name>A0A8J3DRD4_9HYPH</name>
<evidence type="ECO:0000313" key="2">
    <source>
        <dbReference type="EMBL" id="GHD17279.1"/>
    </source>
</evidence>
<sequence length="161" mass="18125">MAVFVVLEPDVSDLSQAQDRAVLVRDGFSFWAFLLPVVWLLFHWLWIEALAALALMVAAGALATQFGGHPLLGLSLSLLTQLYFGLEARNLRINAMRRCGWRVWGPVEAVNSREAELRYAASADERDVVLEDTPWPQRTNAVRPTLRASMQTATTTFPWKR</sequence>
<dbReference type="EMBL" id="BMZQ01000002">
    <property type="protein sequence ID" value="GHD17279.1"/>
    <property type="molecule type" value="Genomic_DNA"/>
</dbReference>
<dbReference type="Proteomes" id="UP000630142">
    <property type="component" value="Unassembled WGS sequence"/>
</dbReference>